<feature type="transmembrane region" description="Helical" evidence="1">
    <location>
        <begin position="15"/>
        <end position="36"/>
    </location>
</feature>
<evidence type="ECO:0000313" key="3">
    <source>
        <dbReference type="Proteomes" id="UP000037315"/>
    </source>
</evidence>
<keyword evidence="3" id="KW-1185">Reference proteome</keyword>
<feature type="transmembrane region" description="Helical" evidence="1">
    <location>
        <begin position="418"/>
        <end position="443"/>
    </location>
</feature>
<sequence>MRWKLFEDTEKEPEVVSFCGLFAVLFIIALVVANSIGLADWLEKKAPFVTIAFQGVLVPLTIALTASFILYIGECCRIHVFQMRQLRRNENNYRVTAYSRRQMTLIAWHSLAPVEHIALKMLKLEGSMPLAPETPLEIDSEGGYDAPRLEIILRKLVEPLKEKLNEPYVFDVSVWARGQEADYDDSVRNALKAAGIKTANVTAVHVLEKCPGYSFIEKWINTLHQRNHSFHLLLIADLHGEDKKAFMESASAFLFGYYSDRAEKPLFISMPLTQSEDLETAAAAFIRTKCITSAKVFWHTGLERKEKYPLYEVLNQEKTAPERRDLDTTFGQCSDGYRWLALTLAADAALYAQGPQLVAASGSNEFGLLSLADSYYTPPDPPQAWLPLPIFHTFLSTIMMLVTIMVADIAYSTAKEPIISFTTCMVITCLTGLITGSIAWLAIVMGRDESHGSTL</sequence>
<dbReference type="AlphaFoldDB" id="A0A0J8VW21"/>
<dbReference type="RefSeq" id="WP_048887088.1">
    <property type="nucleotide sequence ID" value="NZ_LFEJ01000001.1"/>
</dbReference>
<dbReference type="OrthoDB" id="6614983at2"/>
<keyword evidence="1" id="KW-0812">Transmembrane</keyword>
<comment type="caution">
    <text evidence="2">The sequence shown here is derived from an EMBL/GenBank/DDBJ whole genome shotgun (WGS) entry which is preliminary data.</text>
</comment>
<feature type="transmembrane region" description="Helical" evidence="1">
    <location>
        <begin position="384"/>
        <end position="406"/>
    </location>
</feature>
<dbReference type="Proteomes" id="UP000037315">
    <property type="component" value="Unassembled WGS sequence"/>
</dbReference>
<protein>
    <submittedName>
        <fullName evidence="2">Uncharacterized protein</fullName>
    </submittedName>
</protein>
<feature type="transmembrane region" description="Helical" evidence="1">
    <location>
        <begin position="48"/>
        <end position="73"/>
    </location>
</feature>
<dbReference type="PATRIC" id="fig|1656095.3.peg.4189"/>
<keyword evidence="1" id="KW-1133">Transmembrane helix</keyword>
<dbReference type="STRING" id="1121863.GCA_000621185_01052"/>
<evidence type="ECO:0000313" key="2">
    <source>
        <dbReference type="EMBL" id="KMV36700.1"/>
    </source>
</evidence>
<name>A0A0J8VW21_9ENTR</name>
<organism evidence="2 3">
    <name type="scientific">Franconibacter pulveris</name>
    <dbReference type="NCBI Taxonomy" id="435910"/>
    <lineage>
        <taxon>Bacteria</taxon>
        <taxon>Pseudomonadati</taxon>
        <taxon>Pseudomonadota</taxon>
        <taxon>Gammaproteobacteria</taxon>
        <taxon>Enterobacterales</taxon>
        <taxon>Enterobacteriaceae</taxon>
        <taxon>Franconibacter</taxon>
    </lineage>
</organism>
<accession>A0A0J8VW21</accession>
<gene>
    <name evidence="2" type="ORF">ACH50_00155</name>
</gene>
<dbReference type="EMBL" id="LFEJ01000001">
    <property type="protein sequence ID" value="KMV36700.1"/>
    <property type="molecule type" value="Genomic_DNA"/>
</dbReference>
<keyword evidence="1" id="KW-0472">Membrane</keyword>
<evidence type="ECO:0000256" key="1">
    <source>
        <dbReference type="SAM" id="Phobius"/>
    </source>
</evidence>
<reference evidence="2 3" key="1">
    <citation type="submission" date="2015-06" db="EMBL/GenBank/DDBJ databases">
        <title>Genome sequencing of Cronobacter sp. strain DJ34 isolated from petroleum contaminated sludge of Duliajan Oil Fields, Assam, India.</title>
        <authorList>
            <person name="Pal S."/>
            <person name="Banerjee T.D."/>
            <person name="Roy A."/>
            <person name="Sar P."/>
            <person name="Kazy S.K."/>
        </authorList>
    </citation>
    <scope>NUCLEOTIDE SEQUENCE [LARGE SCALE GENOMIC DNA]</scope>
    <source>
        <strain evidence="2 3">DJ34</strain>
    </source>
</reference>
<proteinExistence type="predicted"/>